<gene>
    <name evidence="7" type="ORF">NMOB1V02_LOCUS7081</name>
</gene>
<dbReference type="GO" id="GO:0045467">
    <property type="term" value="P:R7 cell development"/>
    <property type="evidence" value="ECO:0007669"/>
    <property type="project" value="UniProtKB-ARBA"/>
</dbReference>
<dbReference type="GO" id="GO:0006357">
    <property type="term" value="P:regulation of transcription by RNA polymerase II"/>
    <property type="evidence" value="ECO:0007669"/>
    <property type="project" value="TreeGrafter"/>
</dbReference>
<dbReference type="PANTHER" id="PTHR23110">
    <property type="entry name" value="BTB DOMAIN TRANSCRIPTION FACTOR"/>
    <property type="match status" value="1"/>
</dbReference>
<dbReference type="Pfam" id="PF00651">
    <property type="entry name" value="BTB"/>
    <property type="match status" value="1"/>
</dbReference>
<dbReference type="OrthoDB" id="8922241at2759"/>
<keyword evidence="3" id="KW-0524">Neurogenesis</keyword>
<dbReference type="AlphaFoldDB" id="A0A7R9BQ28"/>
<proteinExistence type="predicted"/>
<dbReference type="InterPro" id="IPR011333">
    <property type="entry name" value="SKP1/BTB/POZ_sf"/>
</dbReference>
<dbReference type="GO" id="GO:0016199">
    <property type="term" value="P:axon midline choice point recognition"/>
    <property type="evidence" value="ECO:0007669"/>
    <property type="project" value="UniProtKB-ARBA"/>
</dbReference>
<evidence type="ECO:0000313" key="8">
    <source>
        <dbReference type="Proteomes" id="UP000678499"/>
    </source>
</evidence>
<name>A0A7R9BQ28_9CRUS</name>
<dbReference type="GO" id="GO:0005634">
    <property type="term" value="C:nucleus"/>
    <property type="evidence" value="ECO:0007669"/>
    <property type="project" value="TreeGrafter"/>
</dbReference>
<reference evidence="7" key="1">
    <citation type="submission" date="2020-11" db="EMBL/GenBank/DDBJ databases">
        <authorList>
            <person name="Tran Van P."/>
        </authorList>
    </citation>
    <scope>NUCLEOTIDE SEQUENCE</scope>
</reference>
<dbReference type="EMBL" id="OA883666">
    <property type="protein sequence ID" value="CAD7279408.1"/>
    <property type="molecule type" value="Genomic_DNA"/>
</dbReference>
<keyword evidence="2" id="KW-0221">Differentiation</keyword>
<accession>A0A7R9BQ28</accession>
<dbReference type="GO" id="GO:0035167">
    <property type="term" value="P:larval lymph gland hemopoiesis"/>
    <property type="evidence" value="ECO:0007669"/>
    <property type="project" value="UniProtKB-ARBA"/>
</dbReference>
<dbReference type="InterPro" id="IPR051095">
    <property type="entry name" value="Dros_DevTransReg"/>
</dbReference>
<evidence type="ECO:0000256" key="3">
    <source>
        <dbReference type="ARBA" id="ARBA00022902"/>
    </source>
</evidence>
<evidence type="ECO:0000313" key="7">
    <source>
        <dbReference type="EMBL" id="CAD7279408.1"/>
    </source>
</evidence>
<dbReference type="GO" id="GO:0008406">
    <property type="term" value="P:gonad development"/>
    <property type="evidence" value="ECO:0007669"/>
    <property type="project" value="UniProtKB-ARBA"/>
</dbReference>
<dbReference type="PROSITE" id="PS50097">
    <property type="entry name" value="BTB"/>
    <property type="match status" value="1"/>
</dbReference>
<dbReference type="GO" id="GO:0007464">
    <property type="term" value="P:R3/R4 cell fate commitment"/>
    <property type="evidence" value="ECO:0007669"/>
    <property type="project" value="UniProtKB-ARBA"/>
</dbReference>
<protein>
    <recommendedName>
        <fullName evidence="6">BTB domain-containing protein</fullName>
    </recommendedName>
</protein>
<dbReference type="CDD" id="cd18186">
    <property type="entry name" value="BTB_POZ_ZBTB_KLHL-like"/>
    <property type="match status" value="1"/>
</dbReference>
<evidence type="ECO:0000259" key="6">
    <source>
        <dbReference type="PROSITE" id="PS50097"/>
    </source>
</evidence>
<evidence type="ECO:0000256" key="2">
    <source>
        <dbReference type="ARBA" id="ARBA00022782"/>
    </source>
</evidence>
<keyword evidence="8" id="KW-1185">Reference proteome</keyword>
<dbReference type="SUPFAM" id="SSF54695">
    <property type="entry name" value="POZ domain"/>
    <property type="match status" value="1"/>
</dbReference>
<evidence type="ECO:0000256" key="1">
    <source>
        <dbReference type="ARBA" id="ARBA00022473"/>
    </source>
</evidence>
<comment type="function">
    <text evidence="5">Putative transcription factor required for axon growth and guidance in the central and peripheral nervous systems. Repels CNS axons away from the midline by promoting the expression of the midline repellent sli and its receptor robo.</text>
</comment>
<dbReference type="Gene3D" id="3.30.710.10">
    <property type="entry name" value="Potassium Channel Kv1.1, Chain A"/>
    <property type="match status" value="1"/>
</dbReference>
<organism evidence="7">
    <name type="scientific">Notodromas monacha</name>
    <dbReference type="NCBI Taxonomy" id="399045"/>
    <lineage>
        <taxon>Eukaryota</taxon>
        <taxon>Metazoa</taxon>
        <taxon>Ecdysozoa</taxon>
        <taxon>Arthropoda</taxon>
        <taxon>Crustacea</taxon>
        <taxon>Oligostraca</taxon>
        <taxon>Ostracoda</taxon>
        <taxon>Podocopa</taxon>
        <taxon>Podocopida</taxon>
        <taxon>Cypridocopina</taxon>
        <taxon>Cypridoidea</taxon>
        <taxon>Cyprididae</taxon>
        <taxon>Notodromas</taxon>
    </lineage>
</organism>
<sequence>MSASGLAALRRDNRRADVSFVCEGKCIATHRLVLVSASAYFRALLEQYDGNDHPVIVLRNVNPRHFNFMLDFIFGCNPEIPIEDVEPLMKLADRLENYPSCKYANRSKWRRSGGNFLMNFTTCHEMLGWKEVCVFLCYDCIAATVTSYD</sequence>
<dbReference type="GO" id="GO:0045476">
    <property type="term" value="P:nurse cell apoptotic process"/>
    <property type="evidence" value="ECO:0007669"/>
    <property type="project" value="UniProtKB-ARBA"/>
</dbReference>
<dbReference type="GO" id="GO:0048813">
    <property type="term" value="P:dendrite morphogenesis"/>
    <property type="evidence" value="ECO:0007669"/>
    <property type="project" value="UniProtKB-ARBA"/>
</dbReference>
<keyword evidence="1" id="KW-0217">Developmental protein</keyword>
<dbReference type="InterPro" id="IPR000210">
    <property type="entry name" value="BTB/POZ_dom"/>
</dbReference>
<evidence type="ECO:0000256" key="5">
    <source>
        <dbReference type="ARBA" id="ARBA00037382"/>
    </source>
</evidence>
<dbReference type="PANTHER" id="PTHR23110:SF111">
    <property type="entry name" value="LONGITUDINALS LACKING PROTEIN, ISOFORMS F_I_K_T"/>
    <property type="match status" value="1"/>
</dbReference>
<dbReference type="GO" id="GO:0007526">
    <property type="term" value="P:larval somatic muscle development"/>
    <property type="evidence" value="ECO:0007669"/>
    <property type="project" value="UniProtKB-ARBA"/>
</dbReference>
<keyword evidence="4" id="KW-0539">Nucleus</keyword>
<dbReference type="SMART" id="SM00225">
    <property type="entry name" value="BTB"/>
    <property type="match status" value="1"/>
</dbReference>
<dbReference type="Proteomes" id="UP000678499">
    <property type="component" value="Unassembled WGS sequence"/>
</dbReference>
<feature type="domain" description="BTB" evidence="6">
    <location>
        <begin position="16"/>
        <end position="82"/>
    </location>
</feature>
<dbReference type="EMBL" id="CAJPEX010001629">
    <property type="protein sequence ID" value="CAG0919560.1"/>
    <property type="molecule type" value="Genomic_DNA"/>
</dbReference>
<evidence type="ECO:0000256" key="4">
    <source>
        <dbReference type="ARBA" id="ARBA00023242"/>
    </source>
</evidence>